<feature type="compositionally biased region" description="Low complexity" evidence="1">
    <location>
        <begin position="88"/>
        <end position="104"/>
    </location>
</feature>
<dbReference type="PANTHER" id="PTHR31798:SF3">
    <property type="entry name" value="OS01G0103800 PROTEIN"/>
    <property type="match status" value="1"/>
</dbReference>
<dbReference type="eggNOG" id="ENOG502QWA4">
    <property type="taxonomic scope" value="Eukaryota"/>
</dbReference>
<keyword evidence="3" id="KW-1185">Reference proteome</keyword>
<dbReference type="Gramene" id="ERN11459">
    <property type="protein sequence ID" value="ERN11459"/>
    <property type="gene ID" value="AMTR_s00022p00077030"/>
</dbReference>
<feature type="region of interest" description="Disordered" evidence="1">
    <location>
        <begin position="426"/>
        <end position="447"/>
    </location>
</feature>
<reference evidence="3" key="1">
    <citation type="journal article" date="2013" name="Science">
        <title>The Amborella genome and the evolution of flowering plants.</title>
        <authorList>
            <consortium name="Amborella Genome Project"/>
        </authorList>
    </citation>
    <scope>NUCLEOTIDE SEQUENCE [LARGE SCALE GENOMIC DNA]</scope>
</reference>
<feature type="compositionally biased region" description="Basic and acidic residues" evidence="1">
    <location>
        <begin position="426"/>
        <end position="437"/>
    </location>
</feature>
<evidence type="ECO:0000256" key="1">
    <source>
        <dbReference type="SAM" id="MobiDB-lite"/>
    </source>
</evidence>
<dbReference type="HOGENOM" id="CLU_028370_0_0_1"/>
<dbReference type="EMBL" id="KI392687">
    <property type="protein sequence ID" value="ERN11459.1"/>
    <property type="molecule type" value="Genomic_DNA"/>
</dbReference>
<dbReference type="AlphaFoldDB" id="W1PUE5"/>
<organism evidence="2 3">
    <name type="scientific">Amborella trichopoda</name>
    <dbReference type="NCBI Taxonomy" id="13333"/>
    <lineage>
        <taxon>Eukaryota</taxon>
        <taxon>Viridiplantae</taxon>
        <taxon>Streptophyta</taxon>
        <taxon>Embryophyta</taxon>
        <taxon>Tracheophyta</taxon>
        <taxon>Spermatophyta</taxon>
        <taxon>Magnoliopsida</taxon>
        <taxon>Amborellales</taxon>
        <taxon>Amborellaceae</taxon>
        <taxon>Amborella</taxon>
    </lineage>
</organism>
<feature type="region of interest" description="Disordered" evidence="1">
    <location>
        <begin position="1"/>
        <end position="34"/>
    </location>
</feature>
<evidence type="ECO:0000313" key="3">
    <source>
        <dbReference type="Proteomes" id="UP000017836"/>
    </source>
</evidence>
<dbReference type="STRING" id="13333.W1PUE5"/>
<evidence type="ECO:0008006" key="4">
    <source>
        <dbReference type="Google" id="ProtNLM"/>
    </source>
</evidence>
<sequence>MASSSGGGNSRSSMATVNAAATAINSGDHPRFPAREERRRWRGCFGGFSCFGSQKRGKRIVPASRMPEGNSSGNRPNGAQVVGVSNQATSLTPSLLAPPSSPASFTNSGLPSTVQSPTNFLSLSANVCSPGGPSSTMYATGPYAHETQLVSPPVFSTFTTEPSTAPFTPPPELAHLTTPSSPDVPFARLLSSSIDVKNPNKENGVPSPFMSPGYEPTGDLQATYQLYPGSPASHLVSPKSGVSGDGLLSPSLPDSEFPMQWGTSIPKNEHSKLFGLDIPTSRSFILSQEDGFLYPATSPQFYLDQAQQPGAPHSHCAGRLSLSRETDAYSNGGNVHQNRHNVEEIEAYRASFGFSADEIISTPHYVELSDVLEDSFTMCPFPTHNTCSGECSDFDVKNEGEDMAVKHTNFLDFKYLNSSLSKIDEGLDGRNQKEANKEVAVSKNSKQ</sequence>
<evidence type="ECO:0000313" key="2">
    <source>
        <dbReference type="EMBL" id="ERN11459.1"/>
    </source>
</evidence>
<name>W1PUE5_AMBTC</name>
<protein>
    <recommendedName>
        <fullName evidence="4">Hydroxyproline-rich glycoprotein family protein</fullName>
    </recommendedName>
</protein>
<proteinExistence type="predicted"/>
<dbReference type="InterPro" id="IPR040420">
    <property type="entry name" value="At1g76660-like"/>
</dbReference>
<dbReference type="OMA" id="DSSFFCP"/>
<dbReference type="Proteomes" id="UP000017836">
    <property type="component" value="Unassembled WGS sequence"/>
</dbReference>
<dbReference type="PANTHER" id="PTHR31798">
    <property type="entry name" value="HYDROXYPROLINE-RICH GLYCOPROTEIN-LIKE"/>
    <property type="match status" value="1"/>
</dbReference>
<feature type="compositionally biased region" description="Polar residues" evidence="1">
    <location>
        <begin position="69"/>
        <end position="87"/>
    </location>
</feature>
<dbReference type="GO" id="GO:0005886">
    <property type="term" value="C:plasma membrane"/>
    <property type="evidence" value="ECO:0007669"/>
    <property type="project" value="EnsemblPlants"/>
</dbReference>
<feature type="region of interest" description="Disordered" evidence="1">
    <location>
        <begin position="56"/>
        <end position="111"/>
    </location>
</feature>
<gene>
    <name evidence="2" type="ORF">AMTR_s00022p00077030</name>
</gene>
<accession>W1PUE5</accession>